<name>A0A7J5ULF0_9MICO</name>
<dbReference type="AlphaFoldDB" id="A0A7J5ULF0"/>
<keyword evidence="2" id="KW-1185">Reference proteome</keyword>
<dbReference type="Proteomes" id="UP000451860">
    <property type="component" value="Unassembled WGS sequence"/>
</dbReference>
<accession>A0A7J5ULF0</accession>
<dbReference type="SMART" id="SM01234">
    <property type="entry name" value="Haemolytic"/>
    <property type="match status" value="1"/>
</dbReference>
<comment type="caution">
    <text evidence="1">The sequence shown here is derived from an EMBL/GenBank/DDBJ whole genome shotgun (WGS) entry which is preliminary data.</text>
</comment>
<dbReference type="OrthoDB" id="6629784at2"/>
<proteinExistence type="predicted"/>
<organism evidence="1 2">
    <name type="scientific">Georgenia thermotolerans</name>
    <dbReference type="NCBI Taxonomy" id="527326"/>
    <lineage>
        <taxon>Bacteria</taxon>
        <taxon>Bacillati</taxon>
        <taxon>Actinomycetota</taxon>
        <taxon>Actinomycetes</taxon>
        <taxon>Micrococcales</taxon>
        <taxon>Bogoriellaceae</taxon>
        <taxon>Georgenia</taxon>
    </lineage>
</organism>
<dbReference type="NCBIfam" id="TIGR00278">
    <property type="entry name" value="membrane protein insertion efficiency factor YidD"/>
    <property type="match status" value="1"/>
</dbReference>
<dbReference type="RefSeq" id="WP_152203265.1">
    <property type="nucleotide sequence ID" value="NZ_VUKF01000025.1"/>
</dbReference>
<dbReference type="EMBL" id="WHJE01000095">
    <property type="protein sequence ID" value="KAE8763101.1"/>
    <property type="molecule type" value="Genomic_DNA"/>
</dbReference>
<evidence type="ECO:0000313" key="2">
    <source>
        <dbReference type="Proteomes" id="UP000451860"/>
    </source>
</evidence>
<protein>
    <submittedName>
        <fullName evidence="1">Membrane protein insertion efficiency factor YidD</fullName>
    </submittedName>
</protein>
<evidence type="ECO:0000313" key="1">
    <source>
        <dbReference type="EMBL" id="KAE8763101.1"/>
    </source>
</evidence>
<dbReference type="InterPro" id="IPR002696">
    <property type="entry name" value="Membr_insert_effic_factor_YidD"/>
</dbReference>
<reference evidence="1 2" key="1">
    <citation type="submission" date="2019-10" db="EMBL/GenBank/DDBJ databases">
        <title>Georgenia wutianyii sp. nov. and Georgenia yuyongxinii sp. nov. isolated from plateau pika (Ochotona curzoniae) in the Qinghai-Tibet plateau of China.</title>
        <authorList>
            <person name="Tian Z."/>
        </authorList>
    </citation>
    <scope>NUCLEOTIDE SEQUENCE [LARGE SCALE GENOMIC DNA]</scope>
    <source>
        <strain evidence="1 2">DSM 21501</strain>
    </source>
</reference>
<gene>
    <name evidence="1" type="primary">yidD</name>
    <name evidence="1" type="ORF">GB883_15940</name>
</gene>
<sequence>MRPATRAADAAIRLYQARISPRKGWTCAHLVAHGGQSCSAAVRDAVLREGVLRALVPSAVRFLACYRAAALLASTDVEGVCCCGGIPIPFRFRRR</sequence>